<name>A0A8F5VMX7_METHU</name>
<dbReference type="EMBL" id="CP077107">
    <property type="protein sequence ID" value="QXO95764.1"/>
    <property type="molecule type" value="Genomic_DNA"/>
</dbReference>
<organism evidence="1 2">
    <name type="scientific">Methanospirillum hungatei</name>
    <dbReference type="NCBI Taxonomy" id="2203"/>
    <lineage>
        <taxon>Archaea</taxon>
        <taxon>Methanobacteriati</taxon>
        <taxon>Methanobacteriota</taxon>
        <taxon>Stenosarchaea group</taxon>
        <taxon>Methanomicrobia</taxon>
        <taxon>Methanomicrobiales</taxon>
        <taxon>Methanospirillaceae</taxon>
        <taxon>Methanospirillum</taxon>
    </lineage>
</organism>
<dbReference type="OrthoDB" id="53092at2157"/>
<evidence type="ECO:0008006" key="3">
    <source>
        <dbReference type="Google" id="ProtNLM"/>
    </source>
</evidence>
<proteinExistence type="predicted"/>
<accession>A0A8F5VMX7</accession>
<protein>
    <recommendedName>
        <fullName evidence="3">Xylose isomerase-like TIM barrel domain-containing protein</fullName>
    </recommendedName>
</protein>
<sequence>MKEIINISGYSIDLERYNNSWEDVRSFVHKMECSGVELLMGGEYDETIPRDLISSVHLPGWLGWIRLWREPETVPAACDPFKQAYYYGAATPEALVRTFCDNLDKAANLGAAYAVFHITHIELDEFFTRNHRYSHHEVLSSAASFLNTVCMNYPGGEPPVTIGFENLWWPGLTFLSQDEVDFFTEQLEFDNWIFVLDTGHMMNAGDIRTEKGGIMYVISALDGLSESTIKRMKAIHFQCSTSGVYQRENFFRKPPSGFSSLSYGDQISLLMPMVSKLDEHRPFSDPWCKKIIEVIKPDYLVHEFTSKSKEEFVGKIKTQKNTLS</sequence>
<dbReference type="Proteomes" id="UP000694228">
    <property type="component" value="Chromosome"/>
</dbReference>
<gene>
    <name evidence="1" type="ORF">KSK55_05065</name>
</gene>
<evidence type="ECO:0000313" key="1">
    <source>
        <dbReference type="EMBL" id="QXO95764.1"/>
    </source>
</evidence>
<reference evidence="1 2" key="1">
    <citation type="submission" date="2021-06" db="EMBL/GenBank/DDBJ databases">
        <title>Complete genome sequence of the secondary alcohol utilizing methanogen Methanospirillum hungatei strain GP1.</title>
        <authorList>
            <person name="Day L.A."/>
            <person name="Costa K.C."/>
        </authorList>
    </citation>
    <scope>NUCLEOTIDE SEQUENCE [LARGE SCALE GENOMIC DNA]</scope>
    <source>
        <strain evidence="1 2">GP1</strain>
    </source>
</reference>
<evidence type="ECO:0000313" key="2">
    <source>
        <dbReference type="Proteomes" id="UP000694228"/>
    </source>
</evidence>
<dbReference type="AlphaFoldDB" id="A0A8F5VMX7"/>